<sequence length="445" mass="51842">METSRLGVPKKTCKAILTTDMDNKQIIKTLNEHNHGLNQQKAESQQHRIRVRKASGGITERPSKIILLLCDGFRWDYLDSNGKDLKGFKRLLNEGVKADYLEPVFPSLSYPNYYSLMTGLYCEDHGMVGNYMYSEERGERFDMMANPECRNSHWWEDAEPFWITAVKQGKKTYMFEWSGGEFPHKGFSSTYSIPVDGENWPMFPEMKRNIQKSLDMFKSDEIDMAGVFVWEIDKWGHDIDTKSDEFNQKLVEFDTAIDSLLDQLEQQSLRDKVNIVIFSDHGMKDISPERTVDISHILNTTDVKIFTDRGHMCNIWPHDHKLEKVYSDLKKLNNDHITIYRKDELPERWCYKHHKLVPPITVVAESGWFILTPEYPSVTSRGWHGFDNVEKDMRGIFLATGPDIKKNEKVGPMKAVDVYQVLCKLLHVKPLPHKGEWNRVQDIFL</sequence>
<evidence type="ECO:0000256" key="24">
    <source>
        <dbReference type="ARBA" id="ARBA00047494"/>
    </source>
</evidence>
<keyword evidence="10 32" id="KW-0378">Hydrolase</keyword>
<keyword evidence="5" id="KW-1003">Cell membrane</keyword>
<comment type="function">
    <text evidence="20">Choline-specific glycerophosphodiesterase that hydrolyzes glycerophosphocholine (GPC) and lysophosphatidylcholine (LPC) and contributes to supplying choline to the cells. Has a preference for LPC with short (12:0 and 14:0) or polyunsaturated (18:2 and 20:4) fatty acids. In vitro, hydrolyzes only choline-containing lysophospholipids, such as sphingosylphosphorylcholine (SPC), platelet-activating factor (PAF) and lysoPAF, but not other lysophospholipids.</text>
</comment>
<evidence type="ECO:0000256" key="19">
    <source>
        <dbReference type="ARBA" id="ARBA00032556"/>
    </source>
</evidence>
<dbReference type="InterPro" id="IPR017850">
    <property type="entry name" value="Alkaline_phosphatase_core_sf"/>
</dbReference>
<dbReference type="EMBL" id="CACVKT020001887">
    <property type="protein sequence ID" value="CAC5373329.1"/>
    <property type="molecule type" value="Genomic_DNA"/>
</dbReference>
<dbReference type="PANTHER" id="PTHR10151">
    <property type="entry name" value="ECTONUCLEOTIDE PYROPHOSPHATASE/PHOSPHODIESTERASE"/>
    <property type="match status" value="1"/>
</dbReference>
<dbReference type="GO" id="GO:0016042">
    <property type="term" value="P:lipid catabolic process"/>
    <property type="evidence" value="ECO:0007669"/>
    <property type="project" value="UniProtKB-KW"/>
</dbReference>
<comment type="catalytic activity">
    <reaction evidence="30">
        <text>1-(9Z,12Z)-octadecadienoyl-sn-glycero-3-phosphocholine + H2O = 1-(9Z,12Z-octadecadienoyl)-sn-glycerol + phosphocholine + H(+)</text>
        <dbReference type="Rhea" id="RHEA:41115"/>
        <dbReference type="ChEBI" id="CHEBI:15377"/>
        <dbReference type="ChEBI" id="CHEBI:15378"/>
        <dbReference type="ChEBI" id="CHEBI:28733"/>
        <dbReference type="ChEBI" id="CHEBI:75561"/>
        <dbReference type="ChEBI" id="CHEBI:295975"/>
    </reaction>
    <physiologicalReaction direction="left-to-right" evidence="30">
        <dbReference type="Rhea" id="RHEA:41116"/>
    </physiologicalReaction>
</comment>
<dbReference type="PANTHER" id="PTHR10151:SF66">
    <property type="entry name" value="GLYCEROPHOSPHOCHOLINE CHOLINEPHOSPHODIESTERASE ENPP6"/>
    <property type="match status" value="1"/>
</dbReference>
<dbReference type="GO" id="GO:0098552">
    <property type="term" value="C:side of membrane"/>
    <property type="evidence" value="ECO:0007669"/>
    <property type="project" value="UniProtKB-KW"/>
</dbReference>
<gene>
    <name evidence="32" type="ORF">MCOR_11142</name>
</gene>
<comment type="catalytic activity">
    <reaction evidence="25">
        <text>a 1-acyl-sn-glycero-3-phosphocholine + H2O = a 1-acyl-sn-glycerol + phosphocholine + H(+)</text>
        <dbReference type="Rhea" id="RHEA:44720"/>
        <dbReference type="ChEBI" id="CHEBI:15377"/>
        <dbReference type="ChEBI" id="CHEBI:15378"/>
        <dbReference type="ChEBI" id="CHEBI:58168"/>
        <dbReference type="ChEBI" id="CHEBI:64683"/>
        <dbReference type="ChEBI" id="CHEBI:295975"/>
    </reaction>
    <physiologicalReaction direction="left-to-right" evidence="25">
        <dbReference type="Rhea" id="RHEA:44721"/>
    </physiologicalReaction>
</comment>
<dbReference type="EC" id="3.1.4.38" evidence="4"/>
<protein>
    <recommendedName>
        <fullName evidence="4">glycerophosphocholine cholinephosphodiesterase</fullName>
        <ecNumber evidence="4">3.1.4.38</ecNumber>
    </recommendedName>
    <alternativeName>
        <fullName evidence="19">Choline-specific glycerophosphodiester phosphodiesterase</fullName>
    </alternativeName>
    <alternativeName>
        <fullName evidence="18">Ectonucleotide pyrophosphatase/phosphodiesterase family member 6</fullName>
    </alternativeName>
</protein>
<comment type="cofactor">
    <cofactor evidence="1">
        <name>Zn(2+)</name>
        <dbReference type="ChEBI" id="CHEBI:29105"/>
    </cofactor>
</comment>
<dbReference type="AlphaFoldDB" id="A0A6J8ASL5"/>
<evidence type="ECO:0000256" key="15">
    <source>
        <dbReference type="ARBA" id="ARBA00023157"/>
    </source>
</evidence>
<evidence type="ECO:0000256" key="11">
    <source>
        <dbReference type="ARBA" id="ARBA00022833"/>
    </source>
</evidence>
<dbReference type="Pfam" id="PF01663">
    <property type="entry name" value="Phosphodiest"/>
    <property type="match status" value="1"/>
</dbReference>
<comment type="catalytic activity">
    <reaction evidence="27">
        <text>1-hexadecanoyl-sn-glycero-3-phosphocholine + H2O = 1-hexadecanoyl-sn-glycerol + phosphocholine + H(+)</text>
        <dbReference type="Rhea" id="RHEA:41119"/>
        <dbReference type="ChEBI" id="CHEBI:15377"/>
        <dbReference type="ChEBI" id="CHEBI:15378"/>
        <dbReference type="ChEBI" id="CHEBI:72998"/>
        <dbReference type="ChEBI" id="CHEBI:75542"/>
        <dbReference type="ChEBI" id="CHEBI:295975"/>
    </reaction>
    <physiologicalReaction direction="left-to-right" evidence="27">
        <dbReference type="Rhea" id="RHEA:41120"/>
    </physiologicalReaction>
</comment>
<comment type="catalytic activity">
    <reaction evidence="21">
        <text>1-dodecanoyl-sn-glycero-3-phosphocholine + H2O = 1-dodecanoyl-sn-glycerol + phosphocholine + H(+)</text>
        <dbReference type="Rhea" id="RHEA:41127"/>
        <dbReference type="ChEBI" id="CHEBI:15377"/>
        <dbReference type="ChEBI" id="CHEBI:15378"/>
        <dbReference type="ChEBI" id="CHEBI:74966"/>
        <dbReference type="ChEBI" id="CHEBI:75529"/>
        <dbReference type="ChEBI" id="CHEBI:295975"/>
    </reaction>
    <physiologicalReaction direction="left-to-right" evidence="21">
        <dbReference type="Rhea" id="RHEA:41128"/>
    </physiologicalReaction>
</comment>
<comment type="catalytic activity">
    <reaction evidence="31">
        <text>1-(5Z,8Z,11Z,14Z-eicosatetraenoyl)-sn-glycero-3-phosphocholine + H2O = 1-(5Z,8Z,11Z,14Z-eicosatetraenoyl)-sn-glycerol + phosphocholine + H(+)</text>
        <dbReference type="Rhea" id="RHEA:41003"/>
        <dbReference type="ChEBI" id="CHEBI:15377"/>
        <dbReference type="ChEBI" id="CHEBI:15378"/>
        <dbReference type="ChEBI" id="CHEBI:34071"/>
        <dbReference type="ChEBI" id="CHEBI:74344"/>
        <dbReference type="ChEBI" id="CHEBI:295975"/>
    </reaction>
    <physiologicalReaction direction="left-to-right" evidence="31">
        <dbReference type="Rhea" id="RHEA:41004"/>
    </physiologicalReaction>
</comment>
<keyword evidence="15" id="KW-1015">Disulfide bond</keyword>
<keyword evidence="33" id="KW-1185">Reference proteome</keyword>
<dbReference type="CDD" id="cd16018">
    <property type="entry name" value="Enpp"/>
    <property type="match status" value="1"/>
</dbReference>
<keyword evidence="8" id="KW-0479">Metal-binding</keyword>
<evidence type="ECO:0000256" key="30">
    <source>
        <dbReference type="ARBA" id="ARBA00049092"/>
    </source>
</evidence>
<evidence type="ECO:0000256" key="1">
    <source>
        <dbReference type="ARBA" id="ARBA00001947"/>
    </source>
</evidence>
<reference evidence="32 33" key="1">
    <citation type="submission" date="2020-06" db="EMBL/GenBank/DDBJ databases">
        <authorList>
            <person name="Li R."/>
            <person name="Bekaert M."/>
        </authorList>
    </citation>
    <scope>NUCLEOTIDE SEQUENCE [LARGE SCALE GENOMIC DNA]</scope>
    <source>
        <strain evidence="33">wild</strain>
    </source>
</reference>
<evidence type="ECO:0000256" key="10">
    <source>
        <dbReference type="ARBA" id="ARBA00022801"/>
    </source>
</evidence>
<evidence type="ECO:0000256" key="20">
    <source>
        <dbReference type="ARBA" id="ARBA00046203"/>
    </source>
</evidence>
<evidence type="ECO:0000256" key="28">
    <source>
        <dbReference type="ARBA" id="ARBA00048234"/>
    </source>
</evidence>
<comment type="catalytic activity">
    <reaction evidence="29">
        <text>sn-glycerol 3-phosphocholine + H2O = phosphocholine + glycerol + H(+)</text>
        <dbReference type="Rhea" id="RHEA:19545"/>
        <dbReference type="ChEBI" id="CHEBI:15377"/>
        <dbReference type="ChEBI" id="CHEBI:15378"/>
        <dbReference type="ChEBI" id="CHEBI:16870"/>
        <dbReference type="ChEBI" id="CHEBI:17754"/>
        <dbReference type="ChEBI" id="CHEBI:295975"/>
        <dbReference type="EC" id="3.1.4.38"/>
    </reaction>
    <physiologicalReaction direction="left-to-right" evidence="29">
        <dbReference type="Rhea" id="RHEA:19546"/>
    </physiologicalReaction>
</comment>
<keyword evidence="11" id="KW-0862">Zinc</keyword>
<evidence type="ECO:0000256" key="17">
    <source>
        <dbReference type="ARBA" id="ARBA00023288"/>
    </source>
</evidence>
<evidence type="ECO:0000256" key="4">
    <source>
        <dbReference type="ARBA" id="ARBA00012318"/>
    </source>
</evidence>
<evidence type="ECO:0000256" key="5">
    <source>
        <dbReference type="ARBA" id="ARBA00022475"/>
    </source>
</evidence>
<dbReference type="OrthoDB" id="415411at2759"/>
<keyword evidence="16" id="KW-0325">Glycoprotein</keyword>
<evidence type="ECO:0000256" key="21">
    <source>
        <dbReference type="ARBA" id="ARBA00047290"/>
    </source>
</evidence>
<keyword evidence="17" id="KW-0449">Lipoprotein</keyword>
<dbReference type="SUPFAM" id="SSF53649">
    <property type="entry name" value="Alkaline phosphatase-like"/>
    <property type="match status" value="1"/>
</dbReference>
<organism evidence="32 33">
    <name type="scientific">Mytilus coruscus</name>
    <name type="common">Sea mussel</name>
    <dbReference type="NCBI Taxonomy" id="42192"/>
    <lineage>
        <taxon>Eukaryota</taxon>
        <taxon>Metazoa</taxon>
        <taxon>Spiralia</taxon>
        <taxon>Lophotrochozoa</taxon>
        <taxon>Mollusca</taxon>
        <taxon>Bivalvia</taxon>
        <taxon>Autobranchia</taxon>
        <taxon>Pteriomorphia</taxon>
        <taxon>Mytilida</taxon>
        <taxon>Mytiloidea</taxon>
        <taxon>Mytilidae</taxon>
        <taxon>Mytilinae</taxon>
        <taxon>Mytilus</taxon>
    </lineage>
</organism>
<comment type="catalytic activity">
    <reaction evidence="26">
        <text>1-tetradecanoyl-sn-glycero-3-phosphocholine + H2O = 1-tetradecanoyl-sn-glycerol + phosphocholine + H(+)</text>
        <dbReference type="Rhea" id="RHEA:40999"/>
        <dbReference type="ChEBI" id="CHEBI:15377"/>
        <dbReference type="ChEBI" id="CHEBI:15378"/>
        <dbReference type="ChEBI" id="CHEBI:64489"/>
        <dbReference type="ChEBI" id="CHEBI:75536"/>
        <dbReference type="ChEBI" id="CHEBI:295975"/>
    </reaction>
    <physiologicalReaction direction="left-to-right" evidence="26">
        <dbReference type="Rhea" id="RHEA:41000"/>
    </physiologicalReaction>
</comment>
<dbReference type="Proteomes" id="UP000507470">
    <property type="component" value="Unassembled WGS sequence"/>
</dbReference>
<evidence type="ECO:0000256" key="7">
    <source>
        <dbReference type="ARBA" id="ARBA00022622"/>
    </source>
</evidence>
<dbReference type="Gene3D" id="3.30.1360.180">
    <property type="match status" value="1"/>
</dbReference>
<evidence type="ECO:0000313" key="32">
    <source>
        <dbReference type="EMBL" id="CAC5373329.1"/>
    </source>
</evidence>
<dbReference type="InterPro" id="IPR002591">
    <property type="entry name" value="Phosphodiest/P_Trfase"/>
</dbReference>
<evidence type="ECO:0000256" key="29">
    <source>
        <dbReference type="ARBA" id="ARBA00048703"/>
    </source>
</evidence>
<evidence type="ECO:0000256" key="27">
    <source>
        <dbReference type="ARBA" id="ARBA00048209"/>
    </source>
</evidence>
<keyword evidence="12" id="KW-0442">Lipid degradation</keyword>
<keyword evidence="6" id="KW-0597">Phosphoprotein</keyword>
<comment type="catalytic activity">
    <reaction evidence="28">
        <text>sphing-4-enine-phosphocholine + H2O = sphing-4-enine + phosphocholine + H(+)</text>
        <dbReference type="Rhea" id="RHEA:41095"/>
        <dbReference type="ChEBI" id="CHEBI:15377"/>
        <dbReference type="ChEBI" id="CHEBI:15378"/>
        <dbReference type="ChEBI" id="CHEBI:57756"/>
        <dbReference type="ChEBI" id="CHEBI:58906"/>
        <dbReference type="ChEBI" id="CHEBI:295975"/>
    </reaction>
    <physiologicalReaction direction="left-to-right" evidence="28">
        <dbReference type="Rhea" id="RHEA:41096"/>
    </physiologicalReaction>
</comment>
<name>A0A6J8ASL5_MYTCO</name>
<evidence type="ECO:0000313" key="33">
    <source>
        <dbReference type="Proteomes" id="UP000507470"/>
    </source>
</evidence>
<keyword evidence="13" id="KW-0443">Lipid metabolism</keyword>
<evidence type="ECO:0000256" key="26">
    <source>
        <dbReference type="ARBA" id="ARBA00047779"/>
    </source>
</evidence>
<evidence type="ECO:0000256" key="22">
    <source>
        <dbReference type="ARBA" id="ARBA00047322"/>
    </source>
</evidence>
<dbReference type="GO" id="GO:0047390">
    <property type="term" value="F:glycerophosphocholine cholinephosphodiesterase activity"/>
    <property type="evidence" value="ECO:0007669"/>
    <property type="project" value="UniProtKB-EC"/>
</dbReference>
<comment type="catalytic activity">
    <reaction evidence="24">
        <text>a 1-O-alkyl-sn-glycero-3-phosphocholine + H2O = a 1-O-alkyl-sn-glycerol + phosphocholine + H(+)</text>
        <dbReference type="Rhea" id="RHEA:36083"/>
        <dbReference type="ChEBI" id="CHEBI:15377"/>
        <dbReference type="ChEBI" id="CHEBI:15378"/>
        <dbReference type="ChEBI" id="CHEBI:15850"/>
        <dbReference type="ChEBI" id="CHEBI:30909"/>
        <dbReference type="ChEBI" id="CHEBI:295975"/>
    </reaction>
    <physiologicalReaction direction="left-to-right" evidence="24">
        <dbReference type="Rhea" id="RHEA:36084"/>
    </physiologicalReaction>
</comment>
<dbReference type="GO" id="GO:0005886">
    <property type="term" value="C:plasma membrane"/>
    <property type="evidence" value="ECO:0007669"/>
    <property type="project" value="UniProtKB-SubCell"/>
</dbReference>
<proteinExistence type="inferred from homology"/>
<evidence type="ECO:0000256" key="3">
    <source>
        <dbReference type="ARBA" id="ARBA00010594"/>
    </source>
</evidence>
<evidence type="ECO:0000256" key="14">
    <source>
        <dbReference type="ARBA" id="ARBA00023136"/>
    </source>
</evidence>
<evidence type="ECO:0000256" key="12">
    <source>
        <dbReference type="ARBA" id="ARBA00022963"/>
    </source>
</evidence>
<keyword evidence="14" id="KW-0472">Membrane</keyword>
<evidence type="ECO:0000256" key="18">
    <source>
        <dbReference type="ARBA" id="ARBA00031167"/>
    </source>
</evidence>
<evidence type="ECO:0000256" key="16">
    <source>
        <dbReference type="ARBA" id="ARBA00023180"/>
    </source>
</evidence>
<evidence type="ECO:0000256" key="6">
    <source>
        <dbReference type="ARBA" id="ARBA00022553"/>
    </source>
</evidence>
<evidence type="ECO:0000256" key="13">
    <source>
        <dbReference type="ARBA" id="ARBA00023098"/>
    </source>
</evidence>
<comment type="catalytic activity">
    <reaction evidence="22">
        <text>1-(9Z-octadecenoyl)-sn-glycero-3-phosphocholine + H2O = 1-(9Z-octadecenoyl)-sn-glycerol + phosphocholine + H(+)</text>
        <dbReference type="Rhea" id="RHEA:41091"/>
        <dbReference type="ChEBI" id="CHEBI:15377"/>
        <dbReference type="ChEBI" id="CHEBI:15378"/>
        <dbReference type="ChEBI" id="CHEBI:28610"/>
        <dbReference type="ChEBI" id="CHEBI:75757"/>
        <dbReference type="ChEBI" id="CHEBI:295975"/>
    </reaction>
    <physiologicalReaction direction="left-to-right" evidence="22">
        <dbReference type="Rhea" id="RHEA:41092"/>
    </physiologicalReaction>
</comment>
<comment type="catalytic activity">
    <reaction evidence="23">
        <text>glycero-2-phosphocholine + H2O = phosphocholine + glycerol + H(+)</text>
        <dbReference type="Rhea" id="RHEA:61684"/>
        <dbReference type="ChEBI" id="CHEBI:15377"/>
        <dbReference type="ChEBI" id="CHEBI:15378"/>
        <dbReference type="ChEBI" id="CHEBI:17754"/>
        <dbReference type="ChEBI" id="CHEBI:144950"/>
        <dbReference type="ChEBI" id="CHEBI:295975"/>
    </reaction>
    <physiologicalReaction direction="left-to-right" evidence="23">
        <dbReference type="Rhea" id="RHEA:61685"/>
    </physiologicalReaction>
</comment>
<dbReference type="Gene3D" id="3.40.720.10">
    <property type="entry name" value="Alkaline Phosphatase, subunit A"/>
    <property type="match status" value="1"/>
</dbReference>
<evidence type="ECO:0000256" key="9">
    <source>
        <dbReference type="ARBA" id="ARBA00022729"/>
    </source>
</evidence>
<comment type="similarity">
    <text evidence="3">Belongs to the nucleotide pyrophosphatase/phosphodiesterase family.</text>
</comment>
<evidence type="ECO:0000256" key="23">
    <source>
        <dbReference type="ARBA" id="ARBA00047482"/>
    </source>
</evidence>
<keyword evidence="9" id="KW-0732">Signal</keyword>
<evidence type="ECO:0000256" key="8">
    <source>
        <dbReference type="ARBA" id="ARBA00022723"/>
    </source>
</evidence>
<comment type="subcellular location">
    <subcellularLocation>
        <location evidence="2">Cell membrane</location>
        <topology evidence="2">Lipid-anchor</topology>
        <topology evidence="2">GPI-anchor</topology>
    </subcellularLocation>
</comment>
<evidence type="ECO:0000256" key="31">
    <source>
        <dbReference type="ARBA" id="ARBA00049320"/>
    </source>
</evidence>
<accession>A0A6J8ASL5</accession>
<keyword evidence="7" id="KW-0336">GPI-anchor</keyword>
<dbReference type="GO" id="GO:0046872">
    <property type="term" value="F:metal ion binding"/>
    <property type="evidence" value="ECO:0007669"/>
    <property type="project" value="UniProtKB-KW"/>
</dbReference>
<evidence type="ECO:0000256" key="25">
    <source>
        <dbReference type="ARBA" id="ARBA00047600"/>
    </source>
</evidence>
<evidence type="ECO:0000256" key="2">
    <source>
        <dbReference type="ARBA" id="ARBA00004609"/>
    </source>
</evidence>